<evidence type="ECO:0000313" key="1">
    <source>
        <dbReference type="EMBL" id="QGG80835.1"/>
    </source>
</evidence>
<keyword evidence="2" id="KW-1185">Reference proteome</keyword>
<evidence type="ECO:0000313" key="2">
    <source>
        <dbReference type="Proteomes" id="UP000388235"/>
    </source>
</evidence>
<gene>
    <name evidence="1" type="ORF">GH975_09740</name>
</gene>
<dbReference type="EMBL" id="CP045871">
    <property type="protein sequence ID" value="QGG80835.1"/>
    <property type="molecule type" value="Genomic_DNA"/>
</dbReference>
<reference evidence="1 2" key="1">
    <citation type="submission" date="2019-11" db="EMBL/GenBank/DDBJ databases">
        <authorList>
            <person name="Khan S.A."/>
            <person name="Jeon C.O."/>
            <person name="Chun B.H."/>
        </authorList>
    </citation>
    <scope>NUCLEOTIDE SEQUENCE [LARGE SCALE GENOMIC DNA]</scope>
    <source>
        <strain evidence="1 2">IMCC 1097</strain>
    </source>
</reference>
<proteinExistence type="predicted"/>
<accession>A0A5Q2QIG4</accession>
<dbReference type="Proteomes" id="UP000388235">
    <property type="component" value="Chromosome"/>
</dbReference>
<dbReference type="PROSITE" id="PS51257">
    <property type="entry name" value="PROKAR_LIPOPROTEIN"/>
    <property type="match status" value="1"/>
</dbReference>
<dbReference type="AlphaFoldDB" id="A0A5Q2QIG4"/>
<sequence>MSNPRRAPHYLLPILASVALGGCSIISPTPAIMGEQTLCTNYLMYEMCAHDSDQDRITDYFYFGDDDHVFLVRKGFKPHTRPLHPCVQTMSPRLQATANDTLNPDIQANRQAASEVKQRLIRGYLALLPKITLCNARLGRGPESADDFLAD</sequence>
<dbReference type="OrthoDB" id="9922975at2"/>
<protein>
    <recommendedName>
        <fullName evidence="3">Lipoprotein</fullName>
    </recommendedName>
</protein>
<dbReference type="RefSeq" id="WP_153714339.1">
    <property type="nucleotide sequence ID" value="NZ_CP045871.1"/>
</dbReference>
<dbReference type="KEGG" id="llp:GH975_09740"/>
<evidence type="ECO:0008006" key="3">
    <source>
        <dbReference type="Google" id="ProtNLM"/>
    </source>
</evidence>
<organism evidence="1 2">
    <name type="scientific">Litorivicinus lipolyticus</name>
    <dbReference type="NCBI Taxonomy" id="418701"/>
    <lineage>
        <taxon>Bacteria</taxon>
        <taxon>Pseudomonadati</taxon>
        <taxon>Pseudomonadota</taxon>
        <taxon>Gammaproteobacteria</taxon>
        <taxon>Oceanospirillales</taxon>
        <taxon>Litorivicinaceae</taxon>
        <taxon>Litorivicinus</taxon>
    </lineage>
</organism>
<name>A0A5Q2QIG4_9GAMM</name>